<keyword evidence="5" id="KW-0804">Transcription</keyword>
<dbReference type="Pfam" id="PF03466">
    <property type="entry name" value="LysR_substrate"/>
    <property type="match status" value="1"/>
</dbReference>
<keyword evidence="4" id="KW-0238">DNA-binding</keyword>
<evidence type="ECO:0000259" key="6">
    <source>
        <dbReference type="PROSITE" id="PS50931"/>
    </source>
</evidence>
<dbReference type="InterPro" id="IPR000847">
    <property type="entry name" value="LysR_HTH_N"/>
</dbReference>
<dbReference type="PANTHER" id="PTHR30118:SF15">
    <property type="entry name" value="TRANSCRIPTIONAL REGULATORY PROTEIN"/>
    <property type="match status" value="1"/>
</dbReference>
<dbReference type="InterPro" id="IPR050389">
    <property type="entry name" value="LysR-type_TF"/>
</dbReference>
<dbReference type="InterPro" id="IPR036388">
    <property type="entry name" value="WH-like_DNA-bd_sf"/>
</dbReference>
<reference evidence="7" key="1">
    <citation type="journal article" date="2014" name="Int. J. Syst. Evol. Microbiol.">
        <title>Complete genome sequence of Corynebacterium casei LMG S-19264T (=DSM 44701T), isolated from a smear-ripened cheese.</title>
        <authorList>
            <consortium name="US DOE Joint Genome Institute (JGI-PGF)"/>
            <person name="Walter F."/>
            <person name="Albersmeier A."/>
            <person name="Kalinowski J."/>
            <person name="Ruckert C."/>
        </authorList>
    </citation>
    <scope>NUCLEOTIDE SEQUENCE</scope>
    <source>
        <strain evidence="7">VKM B-2484</strain>
    </source>
</reference>
<evidence type="ECO:0000256" key="3">
    <source>
        <dbReference type="ARBA" id="ARBA00023015"/>
    </source>
</evidence>
<name>A0A9W6JAW6_9HYPH</name>
<dbReference type="PROSITE" id="PS50931">
    <property type="entry name" value="HTH_LYSR"/>
    <property type="match status" value="1"/>
</dbReference>
<dbReference type="Proteomes" id="UP001143370">
    <property type="component" value="Unassembled WGS sequence"/>
</dbReference>
<comment type="similarity">
    <text evidence="1">Belongs to the LysR transcriptional regulatory family.</text>
</comment>
<accession>A0A9W6JAW6</accession>
<dbReference type="RefSeq" id="WP_373878516.1">
    <property type="nucleotide sequence ID" value="NZ_BSFJ01000016.1"/>
</dbReference>
<dbReference type="InterPro" id="IPR036390">
    <property type="entry name" value="WH_DNA-bd_sf"/>
</dbReference>
<feature type="domain" description="HTH lysR-type" evidence="6">
    <location>
        <begin position="17"/>
        <end position="74"/>
    </location>
</feature>
<evidence type="ECO:0000256" key="1">
    <source>
        <dbReference type="ARBA" id="ARBA00009437"/>
    </source>
</evidence>
<proteinExistence type="inferred from homology"/>
<evidence type="ECO:0000256" key="4">
    <source>
        <dbReference type="ARBA" id="ARBA00023125"/>
    </source>
</evidence>
<evidence type="ECO:0000313" key="7">
    <source>
        <dbReference type="EMBL" id="GLK72484.1"/>
    </source>
</evidence>
<dbReference type="InterPro" id="IPR005119">
    <property type="entry name" value="LysR_subst-bd"/>
</dbReference>
<evidence type="ECO:0000256" key="2">
    <source>
        <dbReference type="ARBA" id="ARBA00022458"/>
    </source>
</evidence>
<evidence type="ECO:0000313" key="8">
    <source>
        <dbReference type="Proteomes" id="UP001143370"/>
    </source>
</evidence>
<sequence length="335" mass="36912">MLGVAKGRANMKKGRQIDLNLFHVFAAIMKHRSVVRAAAELSLSPSAVSHALARLRQMLQDDLFVRSDTGLQPTPRAMELSGRVSKGLQQFEAALVGVSFDPSKSPRCFRIAASDFFAIYVLPHLVQRLSATAPLVDLQIFPVSRLDLARQLETRTLDLVIGWFDKLPGFLRRAPFVEERGAIVVRTGHPLTEGEVTPERLLAFPHIVVEFTGTAPERGDGFVEDRGMVRRIRMEQSLMDARRGREGTARVAVTVPYFSAVPPVLRVSNYVASLPHRFARETVAGGGLVLLDLALERGAAQIDIVWHMRDDGDAGLRWLVEEIRHAGATAVAALS</sequence>
<dbReference type="SUPFAM" id="SSF46785">
    <property type="entry name" value="Winged helix' DNA-binding domain"/>
    <property type="match status" value="1"/>
</dbReference>
<dbReference type="SUPFAM" id="SSF53850">
    <property type="entry name" value="Periplasmic binding protein-like II"/>
    <property type="match status" value="1"/>
</dbReference>
<dbReference type="Pfam" id="PF00126">
    <property type="entry name" value="HTH_1"/>
    <property type="match status" value="1"/>
</dbReference>
<organism evidence="7 8">
    <name type="scientific">Ancylobacter dichloromethanicus</name>
    <dbReference type="NCBI Taxonomy" id="518825"/>
    <lineage>
        <taxon>Bacteria</taxon>
        <taxon>Pseudomonadati</taxon>
        <taxon>Pseudomonadota</taxon>
        <taxon>Alphaproteobacteria</taxon>
        <taxon>Hyphomicrobiales</taxon>
        <taxon>Xanthobacteraceae</taxon>
        <taxon>Ancylobacter</taxon>
    </lineage>
</organism>
<comment type="caution">
    <text evidence="7">The sequence shown here is derived from an EMBL/GenBank/DDBJ whole genome shotgun (WGS) entry which is preliminary data.</text>
</comment>
<gene>
    <name evidence="7" type="ORF">GCM10017643_26000</name>
</gene>
<dbReference type="GO" id="GO:0003700">
    <property type="term" value="F:DNA-binding transcription factor activity"/>
    <property type="evidence" value="ECO:0007669"/>
    <property type="project" value="InterPro"/>
</dbReference>
<dbReference type="EMBL" id="BSFJ01000016">
    <property type="protein sequence ID" value="GLK72484.1"/>
    <property type="molecule type" value="Genomic_DNA"/>
</dbReference>
<dbReference type="AlphaFoldDB" id="A0A9W6JAW6"/>
<keyword evidence="2" id="KW-0536">Nodulation</keyword>
<reference evidence="7" key="2">
    <citation type="submission" date="2023-01" db="EMBL/GenBank/DDBJ databases">
        <authorList>
            <person name="Sun Q."/>
            <person name="Evtushenko L."/>
        </authorList>
    </citation>
    <scope>NUCLEOTIDE SEQUENCE</scope>
    <source>
        <strain evidence="7">VKM B-2484</strain>
    </source>
</reference>
<keyword evidence="3" id="KW-0805">Transcription regulation</keyword>
<dbReference type="Gene3D" id="1.10.10.10">
    <property type="entry name" value="Winged helix-like DNA-binding domain superfamily/Winged helix DNA-binding domain"/>
    <property type="match status" value="1"/>
</dbReference>
<keyword evidence="8" id="KW-1185">Reference proteome</keyword>
<dbReference type="GO" id="GO:0003677">
    <property type="term" value="F:DNA binding"/>
    <property type="evidence" value="ECO:0007669"/>
    <property type="project" value="UniProtKB-KW"/>
</dbReference>
<dbReference type="Gene3D" id="3.40.190.10">
    <property type="entry name" value="Periplasmic binding protein-like II"/>
    <property type="match status" value="2"/>
</dbReference>
<protein>
    <submittedName>
        <fullName evidence="7">Transcriptional regulator</fullName>
    </submittedName>
</protein>
<dbReference type="PANTHER" id="PTHR30118">
    <property type="entry name" value="HTH-TYPE TRANSCRIPTIONAL REGULATOR LEUO-RELATED"/>
    <property type="match status" value="1"/>
</dbReference>
<evidence type="ECO:0000256" key="5">
    <source>
        <dbReference type="ARBA" id="ARBA00023163"/>
    </source>
</evidence>